<dbReference type="EMBL" id="CNFT01000281">
    <property type="protein sequence ID" value="CKR47832.1"/>
    <property type="molecule type" value="Genomic_DNA"/>
</dbReference>
<accession>A0A654ZTI2</accession>
<dbReference type="Proteomes" id="UP000050164">
    <property type="component" value="Unassembled WGS sequence"/>
</dbReference>
<evidence type="ECO:0000313" key="3">
    <source>
        <dbReference type="Proteomes" id="UP000050164"/>
    </source>
</evidence>
<proteinExistence type="predicted"/>
<feature type="compositionally biased region" description="Low complexity" evidence="1">
    <location>
        <begin position="16"/>
        <end position="32"/>
    </location>
</feature>
<reference evidence="2 3" key="1">
    <citation type="submission" date="2015-03" db="EMBL/GenBank/DDBJ databases">
        <authorList>
            <consortium name="Pathogen Informatics"/>
        </authorList>
    </citation>
    <scope>NUCLEOTIDE SEQUENCE [LARGE SCALE GENOMIC DNA]</scope>
    <source>
        <strain evidence="2 3">Bir 185</strain>
    </source>
</reference>
<dbReference type="AntiFam" id="ANF00112">
    <property type="entry name" value="Shadow ORF (opposite phnC)"/>
</dbReference>
<sequence length="92" mass="9970">MRRVVDLPAPLGPRKPCTSPSRTVRSSPSSARTDPKCLVSPRISMGTWWLSADMCFSLLSFGQEGLVHGAVGQQAFGVDLQGRQHHVVRVVA</sequence>
<feature type="region of interest" description="Disordered" evidence="1">
    <location>
        <begin position="1"/>
        <end position="35"/>
    </location>
</feature>
<evidence type="ECO:0000313" key="2">
    <source>
        <dbReference type="EMBL" id="CKR47832.1"/>
    </source>
</evidence>
<organism evidence="2 3">
    <name type="scientific">Mycobacterium tuberculosis</name>
    <dbReference type="NCBI Taxonomy" id="1773"/>
    <lineage>
        <taxon>Bacteria</taxon>
        <taxon>Bacillati</taxon>
        <taxon>Actinomycetota</taxon>
        <taxon>Actinomycetes</taxon>
        <taxon>Mycobacteriales</taxon>
        <taxon>Mycobacteriaceae</taxon>
        <taxon>Mycobacterium</taxon>
        <taxon>Mycobacterium tuberculosis complex</taxon>
    </lineage>
</organism>
<gene>
    <name evidence="2" type="ORF">ERS027659_01514</name>
</gene>
<evidence type="ECO:0000256" key="1">
    <source>
        <dbReference type="SAM" id="MobiDB-lite"/>
    </source>
</evidence>
<name>A0A654ZTI2_MYCTX</name>
<protein>
    <submittedName>
        <fullName evidence="2">Uncharacterized protein</fullName>
    </submittedName>
</protein>
<dbReference type="AlphaFoldDB" id="A0A654ZTI2"/>